<proteinExistence type="predicted"/>
<dbReference type="InterPro" id="IPR036291">
    <property type="entry name" value="NAD(P)-bd_dom_sf"/>
</dbReference>
<organism evidence="7">
    <name type="scientific">Alloyangia mangrovi</name>
    <dbReference type="NCBI Taxonomy" id="1779329"/>
    <lineage>
        <taxon>Bacteria</taxon>
        <taxon>Pseudomonadati</taxon>
        <taxon>Pseudomonadota</taxon>
        <taxon>Alphaproteobacteria</taxon>
        <taxon>Rhodobacterales</taxon>
        <taxon>Roseobacteraceae</taxon>
        <taxon>Alloyangia</taxon>
    </lineage>
</organism>
<feature type="domain" description="6-phosphogluconate dehydrogenase NADP-binding" evidence="4">
    <location>
        <begin position="7"/>
        <end position="166"/>
    </location>
</feature>
<evidence type="ECO:0000313" key="6">
    <source>
        <dbReference type="EMBL" id="MCT4370926.1"/>
    </source>
</evidence>
<dbReference type="SUPFAM" id="SSF51735">
    <property type="entry name" value="NAD(P)-binding Rossmann-fold domains"/>
    <property type="match status" value="1"/>
</dbReference>
<evidence type="ECO:0000259" key="4">
    <source>
        <dbReference type="Pfam" id="PF03446"/>
    </source>
</evidence>
<feature type="domain" description="3-hydroxyisobutyrate dehydrogenase-like NAD-binding" evidence="5">
    <location>
        <begin position="169"/>
        <end position="280"/>
    </location>
</feature>
<evidence type="ECO:0000256" key="3">
    <source>
        <dbReference type="PIRSR" id="PIRSR000103-1"/>
    </source>
</evidence>
<dbReference type="InterPro" id="IPR015815">
    <property type="entry name" value="HIBADH-related"/>
</dbReference>
<dbReference type="GO" id="GO:0050661">
    <property type="term" value="F:NADP binding"/>
    <property type="evidence" value="ECO:0007669"/>
    <property type="project" value="InterPro"/>
</dbReference>
<dbReference type="AlphaFoldDB" id="A0A2A3JT24"/>
<evidence type="ECO:0000313" key="8">
    <source>
        <dbReference type="Proteomes" id="UP000217448"/>
    </source>
</evidence>
<dbReference type="OrthoDB" id="9812907at2"/>
<dbReference type="InterPro" id="IPR008927">
    <property type="entry name" value="6-PGluconate_DH-like_C_sf"/>
</dbReference>
<gene>
    <name evidence="6" type="ORF">CLG85_011590</name>
    <name evidence="7" type="ORF">CLG85_17290</name>
</gene>
<dbReference type="EMBL" id="NTHN02000018">
    <property type="protein sequence ID" value="MCT4370926.1"/>
    <property type="molecule type" value="Genomic_DNA"/>
</dbReference>
<keyword evidence="8" id="KW-1185">Reference proteome</keyword>
<sequence length="307" mass="32098">MSDNPVVGFIGVGLMGHGMAKNILKGGYPLWVKGNRDRAPVEDLLGRGAQEAASPKQMAETCDIIHLCLSNSPQVEGVMRGADGILAGARPGLIVVDCSTADPASTEALAAQLAEKGGAMVDAPLGRTPKEAEEGTLDAMVGADDETFAKVLPVIESWAGNINRVGGVGAGHKMKLVMNLISMSYAALYAEATVLAAKSGISPQTVRQVIGSSRLGNGFFDTFMRYAVDRDMEAHKFSIFNGGKDVRYANAMAAKVNAPALIASATRHYFSTAEATGHGADYVPSLSDRIAEMGGIDLAEEVKKGEV</sequence>
<name>A0A2A3JT24_9RHOB</name>
<dbReference type="InterPro" id="IPR029154">
    <property type="entry name" value="HIBADH-like_NADP-bd"/>
</dbReference>
<reference evidence="8" key="2">
    <citation type="submission" date="2023-07" db="EMBL/GenBank/DDBJ databases">
        <title>Yangia mangrovi SAOS 153D genome.</title>
        <authorList>
            <person name="Verma A."/>
            <person name="Pal Y."/>
            <person name="Sundharam S."/>
            <person name="Bisht B."/>
            <person name="Srinivasan K."/>
        </authorList>
    </citation>
    <scope>NUCLEOTIDE SEQUENCE [LARGE SCALE GENOMIC DNA]</scope>
    <source>
        <strain evidence="8">SAOS 153D</strain>
    </source>
</reference>
<dbReference type="RefSeq" id="WP_095883372.1">
    <property type="nucleotide sequence ID" value="NZ_NTHN02000018.1"/>
</dbReference>
<dbReference type="InterPro" id="IPR013328">
    <property type="entry name" value="6PGD_dom2"/>
</dbReference>
<dbReference type="Pfam" id="PF03446">
    <property type="entry name" value="NAD_binding_2"/>
    <property type="match status" value="1"/>
</dbReference>
<reference evidence="7" key="1">
    <citation type="submission" date="2017-09" db="EMBL/GenBank/DDBJ databases">
        <title>Yangia sp. SAOS 153D whole genome sequencing.</title>
        <authorList>
            <person name="Verma A."/>
            <person name="Krishnamurthi S."/>
        </authorList>
    </citation>
    <scope>NUCLEOTIDE SEQUENCE [LARGE SCALE GENOMIC DNA]</scope>
    <source>
        <strain evidence="7">SAOS 153D</strain>
    </source>
</reference>
<evidence type="ECO:0000256" key="1">
    <source>
        <dbReference type="ARBA" id="ARBA00023002"/>
    </source>
</evidence>
<dbReference type="EMBL" id="NTHN01000300">
    <property type="protein sequence ID" value="PBD17957.1"/>
    <property type="molecule type" value="Genomic_DNA"/>
</dbReference>
<dbReference type="PANTHER" id="PTHR43060">
    <property type="entry name" value="3-HYDROXYISOBUTYRATE DEHYDROGENASE-LIKE 1, MITOCHONDRIAL-RELATED"/>
    <property type="match status" value="1"/>
</dbReference>
<feature type="active site" evidence="3">
    <location>
        <position position="175"/>
    </location>
</feature>
<comment type="caution">
    <text evidence="7">The sequence shown here is derived from an EMBL/GenBank/DDBJ whole genome shotgun (WGS) entry which is preliminary data.</text>
</comment>
<dbReference type="PIRSF" id="PIRSF000103">
    <property type="entry name" value="HIBADH"/>
    <property type="match status" value="1"/>
</dbReference>
<protein>
    <submittedName>
        <fullName evidence="7">3-hydroxyisobutyrate dehydrogenase</fullName>
    </submittedName>
    <submittedName>
        <fullName evidence="6">NAD(P)-dependent oxidoreductase</fullName>
    </submittedName>
</protein>
<evidence type="ECO:0000259" key="5">
    <source>
        <dbReference type="Pfam" id="PF14833"/>
    </source>
</evidence>
<keyword evidence="1" id="KW-0560">Oxidoreductase</keyword>
<evidence type="ECO:0000313" key="7">
    <source>
        <dbReference type="EMBL" id="PBD17957.1"/>
    </source>
</evidence>
<reference evidence="6" key="3">
    <citation type="submission" date="2024-05" db="EMBL/GenBank/DDBJ databases">
        <title>Yangia mangrovi SAOS 153D genome.</title>
        <authorList>
            <person name="Verma A."/>
            <person name="Pal Y."/>
            <person name="Sundharam S."/>
            <person name="Bisht B."/>
            <person name="Srinivasan K."/>
        </authorList>
    </citation>
    <scope>NUCLEOTIDE SEQUENCE</scope>
    <source>
        <strain evidence="6">SAOS 153D</strain>
    </source>
</reference>
<dbReference type="InterPro" id="IPR006115">
    <property type="entry name" value="6PGDH_NADP-bd"/>
</dbReference>
<evidence type="ECO:0000256" key="2">
    <source>
        <dbReference type="ARBA" id="ARBA00023027"/>
    </source>
</evidence>
<dbReference type="Gene3D" id="3.40.50.720">
    <property type="entry name" value="NAD(P)-binding Rossmann-like Domain"/>
    <property type="match status" value="1"/>
</dbReference>
<dbReference type="Proteomes" id="UP000217448">
    <property type="component" value="Unassembled WGS sequence"/>
</dbReference>
<dbReference type="GO" id="GO:0051287">
    <property type="term" value="F:NAD binding"/>
    <property type="evidence" value="ECO:0007669"/>
    <property type="project" value="InterPro"/>
</dbReference>
<dbReference type="Pfam" id="PF14833">
    <property type="entry name" value="NAD_binding_11"/>
    <property type="match status" value="1"/>
</dbReference>
<dbReference type="SUPFAM" id="SSF48179">
    <property type="entry name" value="6-phosphogluconate dehydrogenase C-terminal domain-like"/>
    <property type="match status" value="1"/>
</dbReference>
<accession>A0A2A3JT24</accession>
<keyword evidence="2" id="KW-0520">NAD</keyword>
<dbReference type="PANTHER" id="PTHR43060:SF15">
    <property type="entry name" value="3-HYDROXYISOBUTYRATE DEHYDROGENASE-LIKE 1, MITOCHONDRIAL-RELATED"/>
    <property type="match status" value="1"/>
</dbReference>
<dbReference type="GO" id="GO:0016491">
    <property type="term" value="F:oxidoreductase activity"/>
    <property type="evidence" value="ECO:0007669"/>
    <property type="project" value="UniProtKB-KW"/>
</dbReference>
<dbReference type="Gene3D" id="1.10.1040.10">
    <property type="entry name" value="N-(1-d-carboxylethyl)-l-norvaline Dehydrogenase, domain 2"/>
    <property type="match status" value="1"/>
</dbReference>